<gene>
    <name evidence="1" type="ORF">Ahy_B05g076591</name>
</gene>
<proteinExistence type="predicted"/>
<protein>
    <recommendedName>
        <fullName evidence="3">HAT C-terminal dimerisation domain-containing protein</fullName>
    </recommendedName>
</protein>
<evidence type="ECO:0008006" key="3">
    <source>
        <dbReference type="Google" id="ProtNLM"/>
    </source>
</evidence>
<dbReference type="AlphaFoldDB" id="A0A444Z3K7"/>
<evidence type="ECO:0000313" key="2">
    <source>
        <dbReference type="Proteomes" id="UP000289738"/>
    </source>
</evidence>
<reference evidence="1 2" key="1">
    <citation type="submission" date="2019-01" db="EMBL/GenBank/DDBJ databases">
        <title>Sequencing of cultivated peanut Arachis hypogaea provides insights into genome evolution and oil improvement.</title>
        <authorList>
            <person name="Chen X."/>
        </authorList>
    </citation>
    <scope>NUCLEOTIDE SEQUENCE [LARGE SCALE GENOMIC DNA]</scope>
    <source>
        <strain evidence="2">cv. Fuhuasheng</strain>
        <tissue evidence="1">Leaves</tissue>
    </source>
</reference>
<dbReference type="Proteomes" id="UP000289738">
    <property type="component" value="Chromosome B05"/>
</dbReference>
<sequence length="150" mass="17518">MVDKIFTSHKLAKSANEKIVSSIVLDSKFWEDCVITVKIIGLLIKLFRMLMLMRNSLCDMCMKACKRTKNAIKTMFRNKKMRILLTNILRSLLDFLEVKTLYDDLAAAMQEIQLYRNRKKSFGKESALRMTKRLEPGKWWMLYSGSAPNL</sequence>
<dbReference type="EMBL" id="SDMP01000015">
    <property type="protein sequence ID" value="RYR08762.1"/>
    <property type="molecule type" value="Genomic_DNA"/>
</dbReference>
<organism evidence="1 2">
    <name type="scientific">Arachis hypogaea</name>
    <name type="common">Peanut</name>
    <dbReference type="NCBI Taxonomy" id="3818"/>
    <lineage>
        <taxon>Eukaryota</taxon>
        <taxon>Viridiplantae</taxon>
        <taxon>Streptophyta</taxon>
        <taxon>Embryophyta</taxon>
        <taxon>Tracheophyta</taxon>
        <taxon>Spermatophyta</taxon>
        <taxon>Magnoliopsida</taxon>
        <taxon>eudicotyledons</taxon>
        <taxon>Gunneridae</taxon>
        <taxon>Pentapetalae</taxon>
        <taxon>rosids</taxon>
        <taxon>fabids</taxon>
        <taxon>Fabales</taxon>
        <taxon>Fabaceae</taxon>
        <taxon>Papilionoideae</taxon>
        <taxon>50 kb inversion clade</taxon>
        <taxon>dalbergioids sensu lato</taxon>
        <taxon>Dalbergieae</taxon>
        <taxon>Pterocarpus clade</taxon>
        <taxon>Arachis</taxon>
    </lineage>
</organism>
<evidence type="ECO:0000313" key="1">
    <source>
        <dbReference type="EMBL" id="RYR08762.1"/>
    </source>
</evidence>
<comment type="caution">
    <text evidence="1">The sequence shown here is derived from an EMBL/GenBank/DDBJ whole genome shotgun (WGS) entry which is preliminary data.</text>
</comment>
<name>A0A444Z3K7_ARAHY</name>
<accession>A0A444Z3K7</accession>
<keyword evidence="2" id="KW-1185">Reference proteome</keyword>